<evidence type="ECO:0000313" key="2">
    <source>
        <dbReference type="Proteomes" id="UP001055811"/>
    </source>
</evidence>
<evidence type="ECO:0000313" key="1">
    <source>
        <dbReference type="EMBL" id="KAI3767078.1"/>
    </source>
</evidence>
<keyword evidence="2" id="KW-1185">Reference proteome</keyword>
<name>A0ACB9F6V2_CICIN</name>
<proteinExistence type="predicted"/>
<organism evidence="1 2">
    <name type="scientific">Cichorium intybus</name>
    <name type="common">Chicory</name>
    <dbReference type="NCBI Taxonomy" id="13427"/>
    <lineage>
        <taxon>Eukaryota</taxon>
        <taxon>Viridiplantae</taxon>
        <taxon>Streptophyta</taxon>
        <taxon>Embryophyta</taxon>
        <taxon>Tracheophyta</taxon>
        <taxon>Spermatophyta</taxon>
        <taxon>Magnoliopsida</taxon>
        <taxon>eudicotyledons</taxon>
        <taxon>Gunneridae</taxon>
        <taxon>Pentapetalae</taxon>
        <taxon>asterids</taxon>
        <taxon>campanulids</taxon>
        <taxon>Asterales</taxon>
        <taxon>Asteraceae</taxon>
        <taxon>Cichorioideae</taxon>
        <taxon>Cichorieae</taxon>
        <taxon>Cichoriinae</taxon>
        <taxon>Cichorium</taxon>
    </lineage>
</organism>
<reference evidence="2" key="1">
    <citation type="journal article" date="2022" name="Mol. Ecol. Resour.">
        <title>The genomes of chicory, endive, great burdock and yacon provide insights into Asteraceae palaeo-polyploidization history and plant inulin production.</title>
        <authorList>
            <person name="Fan W."/>
            <person name="Wang S."/>
            <person name="Wang H."/>
            <person name="Wang A."/>
            <person name="Jiang F."/>
            <person name="Liu H."/>
            <person name="Zhao H."/>
            <person name="Xu D."/>
            <person name="Zhang Y."/>
        </authorList>
    </citation>
    <scope>NUCLEOTIDE SEQUENCE [LARGE SCALE GENOMIC DNA]</scope>
    <source>
        <strain evidence="2">cv. Punajuju</strain>
    </source>
</reference>
<reference evidence="1 2" key="2">
    <citation type="journal article" date="2022" name="Mol. Ecol. Resour.">
        <title>The genomes of chicory, endive, great burdock and yacon provide insights into Asteraceae paleo-polyploidization history and plant inulin production.</title>
        <authorList>
            <person name="Fan W."/>
            <person name="Wang S."/>
            <person name="Wang H."/>
            <person name="Wang A."/>
            <person name="Jiang F."/>
            <person name="Liu H."/>
            <person name="Zhao H."/>
            <person name="Xu D."/>
            <person name="Zhang Y."/>
        </authorList>
    </citation>
    <scope>NUCLEOTIDE SEQUENCE [LARGE SCALE GENOMIC DNA]</scope>
    <source>
        <strain evidence="2">cv. Punajuju</strain>
        <tissue evidence="1">Leaves</tissue>
    </source>
</reference>
<comment type="caution">
    <text evidence="1">The sequence shown here is derived from an EMBL/GenBank/DDBJ whole genome shotgun (WGS) entry which is preliminary data.</text>
</comment>
<protein>
    <submittedName>
        <fullName evidence="1">Uncharacterized protein</fullName>
    </submittedName>
</protein>
<dbReference type="EMBL" id="CM042011">
    <property type="protein sequence ID" value="KAI3767078.1"/>
    <property type="molecule type" value="Genomic_DNA"/>
</dbReference>
<sequence length="101" mass="11854">MKSRRIKGLEAKVSTFISAKNPVTTSSFYCQTNNVDKTDDSELESESPRPPETRRFFIVSMNLEGRVRDAEQNRWNKSENGIKLRNQRWFRRPLEVIFTGE</sequence>
<accession>A0ACB9F6V2</accession>
<gene>
    <name evidence="1" type="ORF">L2E82_17161</name>
</gene>
<dbReference type="Proteomes" id="UP001055811">
    <property type="component" value="Linkage Group LG03"/>
</dbReference>